<dbReference type="AlphaFoldDB" id="M1MM92"/>
<evidence type="ECO:0000313" key="2">
    <source>
        <dbReference type="Proteomes" id="UP000011728"/>
    </source>
</evidence>
<accession>M1MM92</accession>
<dbReference type="RefSeq" id="WP_015393654.1">
    <property type="nucleotide sequence ID" value="NC_020291.1"/>
</dbReference>
<dbReference type="eggNOG" id="COG0561">
    <property type="taxonomic scope" value="Bacteria"/>
</dbReference>
<protein>
    <submittedName>
        <fullName evidence="1">HAD-superfamily hydrolase, subfamily IIB</fullName>
    </submittedName>
</protein>
<keyword evidence="1" id="KW-0378">Hydrolase</keyword>
<dbReference type="NCBIfam" id="TIGR01484">
    <property type="entry name" value="HAD-SF-IIB"/>
    <property type="match status" value="1"/>
</dbReference>
<dbReference type="SUPFAM" id="SSF56784">
    <property type="entry name" value="HAD-like"/>
    <property type="match status" value="1"/>
</dbReference>
<dbReference type="InterPro" id="IPR036412">
    <property type="entry name" value="HAD-like_sf"/>
</dbReference>
<dbReference type="SFLD" id="SFLDG01140">
    <property type="entry name" value="C2.B:_Phosphomannomutase_and_P"/>
    <property type="match status" value="1"/>
</dbReference>
<dbReference type="Gene3D" id="3.40.50.1000">
    <property type="entry name" value="HAD superfamily/HAD-like"/>
    <property type="match status" value="1"/>
</dbReference>
<dbReference type="PANTHER" id="PTHR10000">
    <property type="entry name" value="PHOSPHOSERINE PHOSPHATASE"/>
    <property type="match status" value="1"/>
</dbReference>
<dbReference type="InterPro" id="IPR000150">
    <property type="entry name" value="Cof"/>
</dbReference>
<dbReference type="SFLD" id="SFLDS00003">
    <property type="entry name" value="Haloacid_Dehalogenase"/>
    <property type="match status" value="1"/>
</dbReference>
<evidence type="ECO:0000313" key="1">
    <source>
        <dbReference type="EMBL" id="AGF57338.1"/>
    </source>
</evidence>
<dbReference type="Pfam" id="PF08282">
    <property type="entry name" value="Hydrolase_3"/>
    <property type="match status" value="1"/>
</dbReference>
<dbReference type="Proteomes" id="UP000011728">
    <property type="component" value="Chromosome"/>
</dbReference>
<dbReference type="STRING" id="36745.CLSAP_33500"/>
<proteinExistence type="predicted"/>
<dbReference type="GO" id="GO:0005829">
    <property type="term" value="C:cytosol"/>
    <property type="evidence" value="ECO:0007669"/>
    <property type="project" value="TreeGrafter"/>
</dbReference>
<dbReference type="KEGG" id="csr:Cspa_c35770"/>
<reference evidence="1 2" key="1">
    <citation type="submission" date="2013-02" db="EMBL/GenBank/DDBJ databases">
        <title>Genome sequence of Clostridium saccharoperbutylacetonicum N1-4(HMT).</title>
        <authorList>
            <person name="Poehlein A."/>
            <person name="Daniel R."/>
        </authorList>
    </citation>
    <scope>NUCLEOTIDE SEQUENCE [LARGE SCALE GENOMIC DNA]</scope>
    <source>
        <strain evidence="2">N1-4(HMT)</strain>
    </source>
</reference>
<sequence>MIKLIASDMDGTLLGSNHKISKENIEAIRLAQDKGIKFAIATGRAYEDVKPFLDEHNLKCECVVLNGGEYRNIDGKTVAGIYIDKNKASEILKVMSNYPLSVEIYTDNGYYTTNTKEETLAGMIKREKTFHPELTNKDEIYKYAIKNPHFVNMNYITDMEEFLNNNVNIGKFVSFTESLEEITILKEQLNKIDGLAISSSFITNIEINHANATKGKLLAKVAENINIEKDEVVVLGDSSNDYSMFMEFPNSFAMENAIPEIKKVAKYITSSNLEHGVAKAIYRILDSNK</sequence>
<organism evidence="1 2">
    <name type="scientific">Clostridium saccharoperbutylacetonicum N1-4(HMT)</name>
    <dbReference type="NCBI Taxonomy" id="931276"/>
    <lineage>
        <taxon>Bacteria</taxon>
        <taxon>Bacillati</taxon>
        <taxon>Bacillota</taxon>
        <taxon>Clostridia</taxon>
        <taxon>Eubacteriales</taxon>
        <taxon>Clostridiaceae</taxon>
        <taxon>Clostridium</taxon>
    </lineage>
</organism>
<dbReference type="EMBL" id="CP004121">
    <property type="protein sequence ID" value="AGF57338.1"/>
    <property type="molecule type" value="Genomic_DNA"/>
</dbReference>
<dbReference type="PANTHER" id="PTHR10000:SF55">
    <property type="entry name" value="5-AMINO-6-(5-PHOSPHO-D-RIBITYLAMINO)URACIL PHOSPHATASE YCSE"/>
    <property type="match status" value="1"/>
</dbReference>
<dbReference type="GO" id="GO:0000287">
    <property type="term" value="F:magnesium ion binding"/>
    <property type="evidence" value="ECO:0007669"/>
    <property type="project" value="TreeGrafter"/>
</dbReference>
<dbReference type="CDD" id="cd07516">
    <property type="entry name" value="HAD_Pase"/>
    <property type="match status" value="1"/>
</dbReference>
<keyword evidence="2" id="KW-1185">Reference proteome</keyword>
<dbReference type="InterPro" id="IPR023214">
    <property type="entry name" value="HAD_sf"/>
</dbReference>
<gene>
    <name evidence="1" type="ORF">Cspa_c35770</name>
</gene>
<name>M1MM92_9CLOT</name>
<dbReference type="Gene3D" id="3.30.1240.10">
    <property type="match status" value="1"/>
</dbReference>
<dbReference type="InterPro" id="IPR006379">
    <property type="entry name" value="HAD-SF_hydro_IIB"/>
</dbReference>
<dbReference type="HOGENOM" id="CLU_044146_1_3_9"/>
<dbReference type="OrthoDB" id="9781413at2"/>
<dbReference type="PATRIC" id="fig|931276.5.peg.3602"/>
<dbReference type="NCBIfam" id="TIGR00099">
    <property type="entry name" value="Cof-subfamily"/>
    <property type="match status" value="1"/>
</dbReference>
<dbReference type="GO" id="GO:0016791">
    <property type="term" value="F:phosphatase activity"/>
    <property type="evidence" value="ECO:0007669"/>
    <property type="project" value="TreeGrafter"/>
</dbReference>